<keyword evidence="10" id="KW-1071">Ligand-gated ion channel</keyword>
<keyword evidence="5 14" id="KW-1133">Transmembrane helix</keyword>
<dbReference type="GO" id="GO:0045211">
    <property type="term" value="C:postsynaptic membrane"/>
    <property type="evidence" value="ECO:0007669"/>
    <property type="project" value="InterPro"/>
</dbReference>
<evidence type="ECO:0000256" key="6">
    <source>
        <dbReference type="ARBA" id="ARBA00023018"/>
    </source>
</evidence>
<gene>
    <name evidence="16" type="ORF">PoB_006473900</name>
</gene>
<keyword evidence="7" id="KW-0406">Ion transport</keyword>
<feature type="transmembrane region" description="Helical" evidence="14">
    <location>
        <begin position="375"/>
        <end position="400"/>
    </location>
</feature>
<evidence type="ECO:0000256" key="8">
    <source>
        <dbReference type="ARBA" id="ARBA00023136"/>
    </source>
</evidence>
<accession>A0AAV4D235</accession>
<evidence type="ECO:0000256" key="13">
    <source>
        <dbReference type="SAM" id="MobiDB-lite"/>
    </source>
</evidence>
<dbReference type="InterPro" id="IPR036734">
    <property type="entry name" value="Neur_chan_lig-bd_sf"/>
</dbReference>
<keyword evidence="3" id="KW-1003">Cell membrane</keyword>
<dbReference type="Gene3D" id="2.70.170.10">
    <property type="entry name" value="Neurotransmitter-gated ion-channel ligand-binding domain"/>
    <property type="match status" value="1"/>
</dbReference>
<dbReference type="Proteomes" id="UP000735302">
    <property type="component" value="Unassembled WGS sequence"/>
</dbReference>
<dbReference type="PANTHER" id="PTHR18945">
    <property type="entry name" value="NEUROTRANSMITTER GATED ION CHANNEL"/>
    <property type="match status" value="1"/>
</dbReference>
<protein>
    <submittedName>
        <fullName evidence="16">Neuronal acetylcholine receptor subunit alpha-7</fullName>
    </submittedName>
</protein>
<keyword evidence="11" id="KW-0407">Ion channel</keyword>
<evidence type="ECO:0000256" key="2">
    <source>
        <dbReference type="ARBA" id="ARBA00022448"/>
    </source>
</evidence>
<dbReference type="InterPro" id="IPR002394">
    <property type="entry name" value="Nicotinic_acetylcholine_rcpt"/>
</dbReference>
<dbReference type="EMBL" id="BLXT01007309">
    <property type="protein sequence ID" value="GFO38234.1"/>
    <property type="molecule type" value="Genomic_DNA"/>
</dbReference>
<evidence type="ECO:0000256" key="14">
    <source>
        <dbReference type="SAM" id="Phobius"/>
    </source>
</evidence>
<dbReference type="GO" id="GO:0022848">
    <property type="term" value="F:acetylcholine-gated monoatomic cation-selective channel activity"/>
    <property type="evidence" value="ECO:0007669"/>
    <property type="project" value="InterPro"/>
</dbReference>
<dbReference type="PRINTS" id="PR00254">
    <property type="entry name" value="NICOTINICR"/>
</dbReference>
<dbReference type="InterPro" id="IPR006201">
    <property type="entry name" value="Neur_channel"/>
</dbReference>
<dbReference type="Pfam" id="PF02931">
    <property type="entry name" value="Neur_chan_LBD"/>
    <property type="match status" value="1"/>
</dbReference>
<organism evidence="16 17">
    <name type="scientific">Plakobranchus ocellatus</name>
    <dbReference type="NCBI Taxonomy" id="259542"/>
    <lineage>
        <taxon>Eukaryota</taxon>
        <taxon>Metazoa</taxon>
        <taxon>Spiralia</taxon>
        <taxon>Lophotrochozoa</taxon>
        <taxon>Mollusca</taxon>
        <taxon>Gastropoda</taxon>
        <taxon>Heterobranchia</taxon>
        <taxon>Euthyneura</taxon>
        <taxon>Panpulmonata</taxon>
        <taxon>Sacoglossa</taxon>
        <taxon>Placobranchoidea</taxon>
        <taxon>Plakobranchidae</taxon>
        <taxon>Plakobranchus</taxon>
    </lineage>
</organism>
<dbReference type="GO" id="GO:0004888">
    <property type="term" value="F:transmembrane signaling receptor activity"/>
    <property type="evidence" value="ECO:0007669"/>
    <property type="project" value="InterPro"/>
</dbReference>
<dbReference type="AlphaFoldDB" id="A0AAV4D235"/>
<keyword evidence="2" id="KW-0813">Transport</keyword>
<feature type="transmembrane region" description="Helical" evidence="14">
    <location>
        <begin position="341"/>
        <end position="363"/>
    </location>
</feature>
<evidence type="ECO:0000256" key="1">
    <source>
        <dbReference type="ARBA" id="ARBA00009237"/>
    </source>
</evidence>
<comment type="subcellular location">
    <subcellularLocation>
        <location evidence="12">Synaptic cell membrane</location>
        <topology evidence="12">Multi-pass membrane protein</topology>
    </subcellularLocation>
</comment>
<dbReference type="InterPro" id="IPR038050">
    <property type="entry name" value="Neuro_actylchol_rec"/>
</dbReference>
<evidence type="ECO:0000256" key="3">
    <source>
        <dbReference type="ARBA" id="ARBA00022475"/>
    </source>
</evidence>
<dbReference type="Gene3D" id="1.20.58.390">
    <property type="entry name" value="Neurotransmitter-gated ion-channel transmembrane domain"/>
    <property type="match status" value="1"/>
</dbReference>
<evidence type="ECO:0000313" key="16">
    <source>
        <dbReference type="EMBL" id="GFO38234.1"/>
    </source>
</evidence>
<feature type="region of interest" description="Disordered" evidence="13">
    <location>
        <begin position="1"/>
        <end position="44"/>
    </location>
</feature>
<dbReference type="FunFam" id="2.70.170.10:FF:000016">
    <property type="entry name" value="Nicotinic acetylcholine receptor subunit"/>
    <property type="match status" value="1"/>
</dbReference>
<feature type="domain" description="Neurotransmitter-gated ion-channel ligand-binding" evidence="15">
    <location>
        <begin position="130"/>
        <end position="340"/>
    </location>
</feature>
<evidence type="ECO:0000256" key="9">
    <source>
        <dbReference type="ARBA" id="ARBA00023170"/>
    </source>
</evidence>
<dbReference type="CDD" id="cd19033">
    <property type="entry name" value="LGIC_ECD_nAChR_proto-like"/>
    <property type="match status" value="1"/>
</dbReference>
<feature type="compositionally biased region" description="Low complexity" evidence="13">
    <location>
        <begin position="9"/>
        <end position="39"/>
    </location>
</feature>
<keyword evidence="4 14" id="KW-0812">Transmembrane</keyword>
<keyword evidence="6" id="KW-0770">Synapse</keyword>
<feature type="transmembrane region" description="Helical" evidence="14">
    <location>
        <begin position="516"/>
        <end position="541"/>
    </location>
</feature>
<proteinExistence type="inferred from homology"/>
<evidence type="ECO:0000256" key="10">
    <source>
        <dbReference type="ARBA" id="ARBA00023286"/>
    </source>
</evidence>
<reference evidence="16 17" key="1">
    <citation type="journal article" date="2021" name="Elife">
        <title>Chloroplast acquisition without the gene transfer in kleptoplastic sea slugs, Plakobranchus ocellatus.</title>
        <authorList>
            <person name="Maeda T."/>
            <person name="Takahashi S."/>
            <person name="Yoshida T."/>
            <person name="Shimamura S."/>
            <person name="Takaki Y."/>
            <person name="Nagai Y."/>
            <person name="Toyoda A."/>
            <person name="Suzuki Y."/>
            <person name="Arimoto A."/>
            <person name="Ishii H."/>
            <person name="Satoh N."/>
            <person name="Nishiyama T."/>
            <person name="Hasebe M."/>
            <person name="Maruyama T."/>
            <person name="Minagawa J."/>
            <person name="Obokata J."/>
            <person name="Shigenobu S."/>
        </authorList>
    </citation>
    <scope>NUCLEOTIDE SEQUENCE [LARGE SCALE GENOMIC DNA]</scope>
</reference>
<name>A0AAV4D235_9GAST</name>
<dbReference type="InterPro" id="IPR006202">
    <property type="entry name" value="Neur_chan_lig-bd"/>
</dbReference>
<keyword evidence="17" id="KW-1185">Reference proteome</keyword>
<comment type="caution">
    <text evidence="16">The sequence shown here is derived from an EMBL/GenBank/DDBJ whole genome shotgun (WGS) entry which is preliminary data.</text>
</comment>
<dbReference type="PRINTS" id="PR00252">
    <property type="entry name" value="NRIONCHANNEL"/>
</dbReference>
<keyword evidence="8 14" id="KW-0472">Membrane</keyword>
<evidence type="ECO:0000259" key="15">
    <source>
        <dbReference type="Pfam" id="PF02931"/>
    </source>
</evidence>
<dbReference type="CDD" id="cd19051">
    <property type="entry name" value="LGIC_TM_cation"/>
    <property type="match status" value="1"/>
</dbReference>
<evidence type="ECO:0000256" key="11">
    <source>
        <dbReference type="ARBA" id="ARBA00023303"/>
    </source>
</evidence>
<evidence type="ECO:0000256" key="5">
    <source>
        <dbReference type="ARBA" id="ARBA00022989"/>
    </source>
</evidence>
<dbReference type="SUPFAM" id="SSF90112">
    <property type="entry name" value="Neurotransmitter-gated ion-channel transmembrane pore"/>
    <property type="match status" value="1"/>
</dbReference>
<evidence type="ECO:0000256" key="12">
    <source>
        <dbReference type="ARBA" id="ARBA00034099"/>
    </source>
</evidence>
<dbReference type="SUPFAM" id="SSF63712">
    <property type="entry name" value="Nicotinic receptor ligand binding domain-like"/>
    <property type="match status" value="1"/>
</dbReference>
<comment type="similarity">
    <text evidence="1">Belongs to the ligand-gated ion channel (TC 1.A.9) family. Acetylcholine receptor (TC 1.A.9.1) subfamily.</text>
</comment>
<sequence length="544" mass="62241">MNSSNSIHDNTCNSNSNKSNNNSKDNSINNSNKTNNNDNGKSIVPIIKTTSHNNNKNINNISANSDNKSITSAKTFNNISSNQNTKTDINNKRINKSNRNNAVDSINAADAAFTRSEEYGFPSLANYSTEKRLISHLLNKYETQGKMGRPVTNTMDNLTVYFGLSLIQILDVDESNQVLKSSMWYHYQWTDVLLQWDPAEHNNITTVRVPSNNIWLPDILLYNFADDRLNEQRNALAVVDHNGNILWMPQAILRSSCTFNTKYFPFDVQSCWLKFGSWTYNGNKLNIEFVDQHSFDLSDYVMSNEWDIIENKAVRNVKYYTCCPDPYPDLTFSLRLQRKTAFYTFILILPCTLLSLLTLVIFWVPPESPAKLQLGAYFCLSMVMITLSTVLACVVANMYFRGVRVNRAPAWMRACLVNGMARLFGVDSDMPRKSEHGDLKLAKVRLLDNGVTARPLNSSDPYEVLEKDLGYDSVPERDVSALLLEEVRTIKEILLREQEKRQSEEERNKYLREWRIIACITDRIFFILYVAINMVTIVVLFCGT</sequence>
<evidence type="ECO:0000313" key="17">
    <source>
        <dbReference type="Proteomes" id="UP000735302"/>
    </source>
</evidence>
<dbReference type="InterPro" id="IPR036719">
    <property type="entry name" value="Neuro-gated_channel_TM_sf"/>
</dbReference>
<evidence type="ECO:0000256" key="4">
    <source>
        <dbReference type="ARBA" id="ARBA00022692"/>
    </source>
</evidence>
<keyword evidence="9 16" id="KW-0675">Receptor</keyword>
<evidence type="ECO:0000256" key="7">
    <source>
        <dbReference type="ARBA" id="ARBA00023065"/>
    </source>
</evidence>